<gene>
    <name evidence="1" type="ORF">B0I36DRAFT_323770</name>
</gene>
<sequence>MTFPAGYHFINIMRGASQCIGEDGPLCQPTTSSALPYWSAMSKQSRPASCHSPEISRSRTPAVVQSGQHVGQSLAWPWSIRFSGTKREGVVSVPNRQPAVSYITPWLNFGEPVHVPSPQGYMRHPRPARQPRTPAQGSVEKWSCRCFPQDLHDRPGIRANLANQGQV</sequence>
<comment type="caution">
    <text evidence="1">The sequence shown here is derived from an EMBL/GenBank/DDBJ whole genome shotgun (WGS) entry which is preliminary data.</text>
</comment>
<accession>A0A9P8Y7L9</accession>
<keyword evidence="2" id="KW-1185">Reference proteome</keyword>
<dbReference type="AlphaFoldDB" id="A0A9P8Y7L9"/>
<reference evidence="1" key="1">
    <citation type="journal article" date="2021" name="Nat. Commun.">
        <title>Genetic determinants of endophytism in the Arabidopsis root mycobiome.</title>
        <authorList>
            <person name="Mesny F."/>
            <person name="Miyauchi S."/>
            <person name="Thiergart T."/>
            <person name="Pickel B."/>
            <person name="Atanasova L."/>
            <person name="Karlsson M."/>
            <person name="Huettel B."/>
            <person name="Barry K.W."/>
            <person name="Haridas S."/>
            <person name="Chen C."/>
            <person name="Bauer D."/>
            <person name="Andreopoulos W."/>
            <person name="Pangilinan J."/>
            <person name="LaButti K."/>
            <person name="Riley R."/>
            <person name="Lipzen A."/>
            <person name="Clum A."/>
            <person name="Drula E."/>
            <person name="Henrissat B."/>
            <person name="Kohler A."/>
            <person name="Grigoriev I.V."/>
            <person name="Martin F.M."/>
            <person name="Hacquard S."/>
        </authorList>
    </citation>
    <scope>NUCLEOTIDE SEQUENCE</scope>
    <source>
        <strain evidence="1">MPI-CAGE-CH-0230</strain>
    </source>
</reference>
<name>A0A9P8Y7L9_9PEZI</name>
<dbReference type="RefSeq" id="XP_046013043.1">
    <property type="nucleotide sequence ID" value="XM_046154018.1"/>
</dbReference>
<dbReference type="GeneID" id="70183564"/>
<organism evidence="1 2">
    <name type="scientific">Microdochium trichocladiopsis</name>
    <dbReference type="NCBI Taxonomy" id="1682393"/>
    <lineage>
        <taxon>Eukaryota</taxon>
        <taxon>Fungi</taxon>
        <taxon>Dikarya</taxon>
        <taxon>Ascomycota</taxon>
        <taxon>Pezizomycotina</taxon>
        <taxon>Sordariomycetes</taxon>
        <taxon>Xylariomycetidae</taxon>
        <taxon>Xylariales</taxon>
        <taxon>Microdochiaceae</taxon>
        <taxon>Microdochium</taxon>
    </lineage>
</organism>
<dbReference type="Proteomes" id="UP000756346">
    <property type="component" value="Unassembled WGS sequence"/>
</dbReference>
<dbReference type="EMBL" id="JAGTJQ010000005">
    <property type="protein sequence ID" value="KAH7031363.1"/>
    <property type="molecule type" value="Genomic_DNA"/>
</dbReference>
<evidence type="ECO:0000313" key="2">
    <source>
        <dbReference type="Proteomes" id="UP000756346"/>
    </source>
</evidence>
<proteinExistence type="predicted"/>
<evidence type="ECO:0000313" key="1">
    <source>
        <dbReference type="EMBL" id="KAH7031363.1"/>
    </source>
</evidence>
<protein>
    <submittedName>
        <fullName evidence="1">Uncharacterized protein</fullName>
    </submittedName>
</protein>